<gene>
    <name evidence="2" type="ORF">T310_5991</name>
</gene>
<proteinExistence type="predicted"/>
<dbReference type="GO" id="GO:0005829">
    <property type="term" value="C:cytosol"/>
    <property type="evidence" value="ECO:0007669"/>
    <property type="project" value="TreeGrafter"/>
</dbReference>
<evidence type="ECO:0000259" key="1">
    <source>
        <dbReference type="Pfam" id="PF02036"/>
    </source>
</evidence>
<accession>A0A0F4YQT2</accession>
<comment type="caution">
    <text evidence="2">The sequence shown here is derived from an EMBL/GenBank/DDBJ whole genome shotgun (WGS) entry which is preliminary data.</text>
</comment>
<dbReference type="InterPro" id="IPR036527">
    <property type="entry name" value="SCP2_sterol-bd_dom_sf"/>
</dbReference>
<dbReference type="OrthoDB" id="10265837at2759"/>
<dbReference type="SUPFAM" id="SSF55718">
    <property type="entry name" value="SCP-like"/>
    <property type="match status" value="1"/>
</dbReference>
<keyword evidence="3" id="KW-1185">Reference proteome</keyword>
<protein>
    <recommendedName>
        <fullName evidence="1">SCP2 domain-containing protein</fullName>
    </recommendedName>
</protein>
<reference evidence="2 3" key="1">
    <citation type="submission" date="2015-04" db="EMBL/GenBank/DDBJ databases">
        <authorList>
            <person name="Heijne W.H."/>
            <person name="Fedorova N.D."/>
            <person name="Nierman W.C."/>
            <person name="Vollebregt A.W."/>
            <person name="Zhao Z."/>
            <person name="Wu L."/>
            <person name="Kumar M."/>
            <person name="Stam H."/>
            <person name="van den Berg M.A."/>
            <person name="Pel H.J."/>
        </authorList>
    </citation>
    <scope>NUCLEOTIDE SEQUENCE [LARGE SCALE GENOMIC DNA]</scope>
    <source>
        <strain evidence="2 3">CBS 393.64</strain>
    </source>
</reference>
<dbReference type="PANTHER" id="PTHR10094">
    <property type="entry name" value="STEROL CARRIER PROTEIN 2 SCP-2 FAMILY PROTEIN"/>
    <property type="match status" value="1"/>
</dbReference>
<dbReference type="STRING" id="1408163.A0A0F4YQT2"/>
<name>A0A0F4YQT2_RASE3</name>
<dbReference type="AlphaFoldDB" id="A0A0F4YQT2"/>
<sequence>MSVKVDGFPGSAAFDVINQVLKTDDAERQEAIKKGNAIFAFTLTNNEGKEQSWYIDLKEKGQVFKGAAPEGGKADVTLLLSDEDFTNLVTGKANAQRLFMAGKLKIRGNIMKATKMEPILKKAQTKAKL</sequence>
<dbReference type="InterPro" id="IPR003033">
    <property type="entry name" value="SCP2_sterol-bd_dom"/>
</dbReference>
<dbReference type="FunFam" id="3.30.1050.10:FF:000001">
    <property type="entry name" value="Putative Non-specific lipid-transfer protein"/>
    <property type="match status" value="1"/>
</dbReference>
<feature type="domain" description="SCP2" evidence="1">
    <location>
        <begin position="17"/>
        <end position="121"/>
    </location>
</feature>
<dbReference type="RefSeq" id="XP_013326605.1">
    <property type="nucleotide sequence ID" value="XM_013471151.1"/>
</dbReference>
<evidence type="ECO:0000313" key="3">
    <source>
        <dbReference type="Proteomes" id="UP000053958"/>
    </source>
</evidence>
<evidence type="ECO:0000313" key="2">
    <source>
        <dbReference type="EMBL" id="KKA19993.1"/>
    </source>
</evidence>
<dbReference type="GeneID" id="25318311"/>
<organism evidence="2 3">
    <name type="scientific">Rasamsonia emersonii (strain ATCC 16479 / CBS 393.64 / IMI 116815)</name>
    <dbReference type="NCBI Taxonomy" id="1408163"/>
    <lineage>
        <taxon>Eukaryota</taxon>
        <taxon>Fungi</taxon>
        <taxon>Dikarya</taxon>
        <taxon>Ascomycota</taxon>
        <taxon>Pezizomycotina</taxon>
        <taxon>Eurotiomycetes</taxon>
        <taxon>Eurotiomycetidae</taxon>
        <taxon>Eurotiales</taxon>
        <taxon>Trichocomaceae</taxon>
        <taxon>Rasamsonia</taxon>
    </lineage>
</organism>
<dbReference type="EMBL" id="LASV01000299">
    <property type="protein sequence ID" value="KKA19993.1"/>
    <property type="molecule type" value="Genomic_DNA"/>
</dbReference>
<dbReference type="PANTHER" id="PTHR10094:SF25">
    <property type="entry name" value="SCP2 STEROL-BINDING DOMAIN-CONTAINING PROTEIN 1"/>
    <property type="match status" value="1"/>
</dbReference>
<dbReference type="Proteomes" id="UP000053958">
    <property type="component" value="Unassembled WGS sequence"/>
</dbReference>
<dbReference type="Pfam" id="PF02036">
    <property type="entry name" value="SCP2"/>
    <property type="match status" value="1"/>
</dbReference>
<dbReference type="Gene3D" id="3.30.1050.10">
    <property type="entry name" value="SCP2 sterol-binding domain"/>
    <property type="match status" value="1"/>
</dbReference>